<evidence type="ECO:0000259" key="5">
    <source>
        <dbReference type="PROSITE" id="PS51935"/>
    </source>
</evidence>
<feature type="domain" description="NlpC/P60" evidence="5">
    <location>
        <begin position="1"/>
        <end position="143"/>
    </location>
</feature>
<keyword evidence="4" id="KW-0788">Thiol protease</keyword>
<proteinExistence type="inferred from homology"/>
<evidence type="ECO:0000313" key="6">
    <source>
        <dbReference type="EMBL" id="KKN90081.1"/>
    </source>
</evidence>
<dbReference type="SUPFAM" id="SSF54001">
    <property type="entry name" value="Cysteine proteinases"/>
    <property type="match status" value="1"/>
</dbReference>
<dbReference type="GO" id="GO:0006508">
    <property type="term" value="P:proteolysis"/>
    <property type="evidence" value="ECO:0007669"/>
    <property type="project" value="UniProtKB-KW"/>
</dbReference>
<evidence type="ECO:0000256" key="1">
    <source>
        <dbReference type="ARBA" id="ARBA00007074"/>
    </source>
</evidence>
<dbReference type="InterPro" id="IPR038765">
    <property type="entry name" value="Papain-like_cys_pep_sf"/>
</dbReference>
<dbReference type="EMBL" id="LAZR01000113">
    <property type="protein sequence ID" value="KKN90081.1"/>
    <property type="molecule type" value="Genomic_DNA"/>
</dbReference>
<evidence type="ECO:0000256" key="4">
    <source>
        <dbReference type="ARBA" id="ARBA00022807"/>
    </source>
</evidence>
<keyword evidence="3" id="KW-0378">Hydrolase</keyword>
<reference evidence="6" key="1">
    <citation type="journal article" date="2015" name="Nature">
        <title>Complex archaea that bridge the gap between prokaryotes and eukaryotes.</title>
        <authorList>
            <person name="Spang A."/>
            <person name="Saw J.H."/>
            <person name="Jorgensen S.L."/>
            <person name="Zaremba-Niedzwiedzka K."/>
            <person name="Martijn J."/>
            <person name="Lind A.E."/>
            <person name="van Eijk R."/>
            <person name="Schleper C."/>
            <person name="Guy L."/>
            <person name="Ettema T.J."/>
        </authorList>
    </citation>
    <scope>NUCLEOTIDE SEQUENCE</scope>
</reference>
<keyword evidence="2" id="KW-0645">Protease</keyword>
<name>A0A0F9WUP7_9ZZZZ</name>
<evidence type="ECO:0000256" key="3">
    <source>
        <dbReference type="ARBA" id="ARBA00022801"/>
    </source>
</evidence>
<evidence type="ECO:0000256" key="2">
    <source>
        <dbReference type="ARBA" id="ARBA00022670"/>
    </source>
</evidence>
<comment type="similarity">
    <text evidence="1">Belongs to the peptidase C40 family.</text>
</comment>
<organism evidence="6">
    <name type="scientific">marine sediment metagenome</name>
    <dbReference type="NCBI Taxonomy" id="412755"/>
    <lineage>
        <taxon>unclassified sequences</taxon>
        <taxon>metagenomes</taxon>
        <taxon>ecological metagenomes</taxon>
    </lineage>
</organism>
<dbReference type="AlphaFoldDB" id="A0A0F9WUP7"/>
<sequence>MVAFPSWTEKYVGIPFVLRGRSIEGADCWGLFALILKEQFGIEIPAHDTDHYEELAAKERWKRLAALIVEQREREKQIWIPIDICDATIGDGLILRMLNLPLHVSFVVAPGWMIHTELGIDSVLENFERSNWKNRILGAYRHEQIASHS</sequence>
<gene>
    <name evidence="6" type="ORF">LCGC14_0231940</name>
</gene>
<accession>A0A0F9WUP7</accession>
<dbReference type="InterPro" id="IPR000064">
    <property type="entry name" value="NLP_P60_dom"/>
</dbReference>
<comment type="caution">
    <text evidence="6">The sequence shown here is derived from an EMBL/GenBank/DDBJ whole genome shotgun (WGS) entry which is preliminary data.</text>
</comment>
<dbReference type="Pfam" id="PF00877">
    <property type="entry name" value="NLPC_P60"/>
    <property type="match status" value="1"/>
</dbReference>
<dbReference type="GO" id="GO:0008234">
    <property type="term" value="F:cysteine-type peptidase activity"/>
    <property type="evidence" value="ECO:0007669"/>
    <property type="project" value="UniProtKB-KW"/>
</dbReference>
<dbReference type="Gene3D" id="3.90.1720.10">
    <property type="entry name" value="endopeptidase domain like (from Nostoc punctiforme)"/>
    <property type="match status" value="1"/>
</dbReference>
<protein>
    <recommendedName>
        <fullName evidence="5">NlpC/P60 domain-containing protein</fullName>
    </recommendedName>
</protein>
<dbReference type="PROSITE" id="PS51935">
    <property type="entry name" value="NLPC_P60"/>
    <property type="match status" value="1"/>
</dbReference>